<dbReference type="AlphaFoldDB" id="A0A645E1D4"/>
<protein>
    <submittedName>
        <fullName evidence="1">Uncharacterized protein</fullName>
    </submittedName>
</protein>
<organism evidence="1">
    <name type="scientific">bioreactor metagenome</name>
    <dbReference type="NCBI Taxonomy" id="1076179"/>
    <lineage>
        <taxon>unclassified sequences</taxon>
        <taxon>metagenomes</taxon>
        <taxon>ecological metagenomes</taxon>
    </lineage>
</organism>
<comment type="caution">
    <text evidence="1">The sequence shown here is derived from an EMBL/GenBank/DDBJ whole genome shotgun (WGS) entry which is preliminary data.</text>
</comment>
<proteinExistence type="predicted"/>
<accession>A0A645E1D4</accession>
<gene>
    <name evidence="1" type="ORF">SDC9_142513</name>
</gene>
<reference evidence="1" key="1">
    <citation type="submission" date="2019-08" db="EMBL/GenBank/DDBJ databases">
        <authorList>
            <person name="Kucharzyk K."/>
            <person name="Murdoch R.W."/>
            <person name="Higgins S."/>
            <person name="Loffler F."/>
        </authorList>
    </citation>
    <scope>NUCLEOTIDE SEQUENCE</scope>
</reference>
<sequence>MVVPEDGIEQIHQPFLPLFGERSLKILSCRSQAQRLIHEVLVPGGIDLRQLGSPVLFQEPAHLFGEAASRLVGQHCANLHQRQRLRFLPSRLLFHFHACHQDSQ</sequence>
<name>A0A645E1D4_9ZZZZ</name>
<dbReference type="EMBL" id="VSSQ01041869">
    <property type="protein sequence ID" value="MPM95359.1"/>
    <property type="molecule type" value="Genomic_DNA"/>
</dbReference>
<evidence type="ECO:0000313" key="1">
    <source>
        <dbReference type="EMBL" id="MPM95359.1"/>
    </source>
</evidence>